<keyword evidence="3" id="KW-0472">Membrane</keyword>
<dbReference type="PANTHER" id="PTHR22835">
    <property type="entry name" value="ZINC FINGER FYVE DOMAIN CONTAINING PROTEIN"/>
    <property type="match status" value="1"/>
</dbReference>
<dbReference type="OrthoDB" id="1600564at2759"/>
<dbReference type="Pfam" id="PF00657">
    <property type="entry name" value="Lipase_GDSL"/>
    <property type="match status" value="1"/>
</dbReference>
<gene>
    <name evidence="4" type="ORF">PHAVU_006G177800g</name>
</gene>
<comment type="similarity">
    <text evidence="1">Belongs to the 'GDSL' lipolytic enzyme family.</text>
</comment>
<dbReference type="Gramene" id="ESW20061">
    <property type="protein sequence ID" value="ESW20061"/>
    <property type="gene ID" value="PHAVU_006G177800g"/>
</dbReference>
<proteinExistence type="inferred from homology"/>
<dbReference type="InterPro" id="IPR036514">
    <property type="entry name" value="SGNH_hydro_sf"/>
</dbReference>
<evidence type="ECO:0000256" key="1">
    <source>
        <dbReference type="ARBA" id="ARBA00008668"/>
    </source>
</evidence>
<dbReference type="OMA" id="MELEWFR"/>
<sequence length="317" mass="35590">MCVATMRSICEQQWITIAVLTAAFLIPFSLSESPPLLSSSPSPFTSIFSFGDSLTDTGNRYLASHSPNHCFFPPYGQTFFHHVTGRCSDGRLIIDFIAESLGLPLVKPYLEKKSGKEGTNFAVSGARALDPSFFEERGISIPTNYSLTKQLNWFKELLPSLCSSFTDCREVFMNSLFLMGEIGGNDFNSFLFEQDSIAEIKTYVPYVINVIASTIHELIGLGARTLLVPGNLPIGCSVKYLTLYETKNKNEYDQSGCLKWLNEFAEYYNHELQIELDKLRAFILMLISSLPIITMLHWLYIVTPQSLDLVVLKPVVE</sequence>
<feature type="transmembrane region" description="Helical" evidence="3">
    <location>
        <begin position="281"/>
        <end position="303"/>
    </location>
</feature>
<evidence type="ECO:0000256" key="2">
    <source>
        <dbReference type="ARBA" id="ARBA00023180"/>
    </source>
</evidence>
<keyword evidence="3" id="KW-1133">Transmembrane helix</keyword>
<evidence type="ECO:0008006" key="6">
    <source>
        <dbReference type="Google" id="ProtNLM"/>
    </source>
</evidence>
<evidence type="ECO:0000313" key="4">
    <source>
        <dbReference type="EMBL" id="ESW20061.1"/>
    </source>
</evidence>
<dbReference type="Proteomes" id="UP000000226">
    <property type="component" value="Chromosome 6"/>
</dbReference>
<dbReference type="Gene3D" id="3.40.50.1110">
    <property type="entry name" value="SGNH hydrolase"/>
    <property type="match status" value="1"/>
</dbReference>
<dbReference type="PANTHER" id="PTHR22835:SF670">
    <property type="entry name" value="GDSL-LIKE LIPASE_ACYLHYDROLASE"/>
    <property type="match status" value="1"/>
</dbReference>
<keyword evidence="3" id="KW-0812">Transmembrane</keyword>
<keyword evidence="5" id="KW-1185">Reference proteome</keyword>
<accession>V7BU21</accession>
<name>V7BU21_PHAVU</name>
<organism evidence="4 5">
    <name type="scientific">Phaseolus vulgaris</name>
    <name type="common">Kidney bean</name>
    <name type="synonym">French bean</name>
    <dbReference type="NCBI Taxonomy" id="3885"/>
    <lineage>
        <taxon>Eukaryota</taxon>
        <taxon>Viridiplantae</taxon>
        <taxon>Streptophyta</taxon>
        <taxon>Embryophyta</taxon>
        <taxon>Tracheophyta</taxon>
        <taxon>Spermatophyta</taxon>
        <taxon>Magnoliopsida</taxon>
        <taxon>eudicotyledons</taxon>
        <taxon>Gunneridae</taxon>
        <taxon>Pentapetalae</taxon>
        <taxon>rosids</taxon>
        <taxon>fabids</taxon>
        <taxon>Fabales</taxon>
        <taxon>Fabaceae</taxon>
        <taxon>Papilionoideae</taxon>
        <taxon>50 kb inversion clade</taxon>
        <taxon>NPAAA clade</taxon>
        <taxon>indigoferoid/millettioid clade</taxon>
        <taxon>Phaseoleae</taxon>
        <taxon>Phaseolus</taxon>
    </lineage>
</organism>
<keyword evidence="2" id="KW-0325">Glycoprotein</keyword>
<dbReference type="InterPro" id="IPR001087">
    <property type="entry name" value="GDSL"/>
</dbReference>
<dbReference type="EMBL" id="CM002293">
    <property type="protein sequence ID" value="ESW20061.1"/>
    <property type="molecule type" value="Genomic_DNA"/>
</dbReference>
<evidence type="ECO:0000313" key="5">
    <source>
        <dbReference type="Proteomes" id="UP000000226"/>
    </source>
</evidence>
<dbReference type="eggNOG" id="ENOG502QSMM">
    <property type="taxonomic scope" value="Eukaryota"/>
</dbReference>
<evidence type="ECO:0000256" key="3">
    <source>
        <dbReference type="SAM" id="Phobius"/>
    </source>
</evidence>
<protein>
    <recommendedName>
        <fullName evidence="6">GDSL esterase/lipase</fullName>
    </recommendedName>
</protein>
<reference evidence="5" key="1">
    <citation type="journal article" date="2014" name="Nat. Genet.">
        <title>A reference genome for common bean and genome-wide analysis of dual domestications.</title>
        <authorList>
            <person name="Schmutz J."/>
            <person name="McClean P.E."/>
            <person name="Mamidi S."/>
            <person name="Wu G.A."/>
            <person name="Cannon S.B."/>
            <person name="Grimwood J."/>
            <person name="Jenkins J."/>
            <person name="Shu S."/>
            <person name="Song Q."/>
            <person name="Chavarro C."/>
            <person name="Torres-Torres M."/>
            <person name="Geffroy V."/>
            <person name="Moghaddam S.M."/>
            <person name="Gao D."/>
            <person name="Abernathy B."/>
            <person name="Barry K."/>
            <person name="Blair M."/>
            <person name="Brick M.A."/>
            <person name="Chovatia M."/>
            <person name="Gepts P."/>
            <person name="Goodstein D.M."/>
            <person name="Gonzales M."/>
            <person name="Hellsten U."/>
            <person name="Hyten D.L."/>
            <person name="Jia G."/>
            <person name="Kelly J.D."/>
            <person name="Kudrna D."/>
            <person name="Lee R."/>
            <person name="Richard M.M."/>
            <person name="Miklas P.N."/>
            <person name="Osorno J.M."/>
            <person name="Rodrigues J."/>
            <person name="Thareau V."/>
            <person name="Urrea C.A."/>
            <person name="Wang M."/>
            <person name="Yu Y."/>
            <person name="Zhang M."/>
            <person name="Wing R.A."/>
            <person name="Cregan P.B."/>
            <person name="Rokhsar D.S."/>
            <person name="Jackson S.A."/>
        </authorList>
    </citation>
    <scope>NUCLEOTIDE SEQUENCE [LARGE SCALE GENOMIC DNA]</scope>
    <source>
        <strain evidence="5">cv. G19833</strain>
    </source>
</reference>
<dbReference type="GO" id="GO:0016788">
    <property type="term" value="F:hydrolase activity, acting on ester bonds"/>
    <property type="evidence" value="ECO:0007669"/>
    <property type="project" value="InterPro"/>
</dbReference>
<dbReference type="AlphaFoldDB" id="V7BU21"/>